<dbReference type="PANTHER" id="PTHR11712">
    <property type="entry name" value="POLYKETIDE SYNTHASE-RELATED"/>
    <property type="match status" value="1"/>
</dbReference>
<accession>A0A7W5BD73</accession>
<comment type="similarity">
    <text evidence="2 4">Belongs to the thiolase-like superfamily. Beta-ketoacyl-ACP synthases family.</text>
</comment>
<dbReference type="PANTHER" id="PTHR11712:SF336">
    <property type="entry name" value="3-OXOACYL-[ACYL-CARRIER-PROTEIN] SYNTHASE, MITOCHONDRIAL"/>
    <property type="match status" value="1"/>
</dbReference>
<reference evidence="6 7" key="1">
    <citation type="submission" date="2020-08" db="EMBL/GenBank/DDBJ databases">
        <title>Genomic Encyclopedia of Type Strains, Phase III (KMG-III): the genomes of soil and plant-associated and newly described type strains.</title>
        <authorList>
            <person name="Whitman W."/>
        </authorList>
    </citation>
    <scope>NUCLEOTIDE SEQUENCE [LARGE SCALE GENOMIC DNA]</scope>
    <source>
        <strain evidence="6 7">CECT 8897</strain>
    </source>
</reference>
<name>A0A7W5BD73_9BURK</name>
<dbReference type="GO" id="GO:0005829">
    <property type="term" value="C:cytosol"/>
    <property type="evidence" value="ECO:0007669"/>
    <property type="project" value="TreeGrafter"/>
</dbReference>
<evidence type="ECO:0000256" key="3">
    <source>
        <dbReference type="ARBA" id="ARBA00022679"/>
    </source>
</evidence>
<protein>
    <submittedName>
        <fullName evidence="6">Malonyl-ACP decarboxylase</fullName>
    </submittedName>
</protein>
<dbReference type="InterPro" id="IPR014030">
    <property type="entry name" value="Ketoacyl_synth_N"/>
</dbReference>
<feature type="domain" description="Ketosynthase family 3 (KS3)" evidence="5">
    <location>
        <begin position="1"/>
        <end position="402"/>
    </location>
</feature>
<dbReference type="InterPro" id="IPR016039">
    <property type="entry name" value="Thiolase-like"/>
</dbReference>
<dbReference type="GO" id="GO:0004315">
    <property type="term" value="F:3-oxoacyl-[acyl-carrier-protein] synthase activity"/>
    <property type="evidence" value="ECO:0007669"/>
    <property type="project" value="TreeGrafter"/>
</dbReference>
<dbReference type="AlphaFoldDB" id="A0A7W5BD73"/>
<dbReference type="Pfam" id="PF00109">
    <property type="entry name" value="ketoacyl-synt"/>
    <property type="match status" value="1"/>
</dbReference>
<evidence type="ECO:0000313" key="6">
    <source>
        <dbReference type="EMBL" id="MBB3120973.1"/>
    </source>
</evidence>
<dbReference type="InterPro" id="IPR020841">
    <property type="entry name" value="PKS_Beta-ketoAc_synthase_dom"/>
</dbReference>
<dbReference type="CDD" id="cd00834">
    <property type="entry name" value="KAS_I_II"/>
    <property type="match status" value="1"/>
</dbReference>
<dbReference type="InterPro" id="IPR014031">
    <property type="entry name" value="Ketoacyl_synth_C"/>
</dbReference>
<dbReference type="EMBL" id="JACHXD010000012">
    <property type="protein sequence ID" value="MBB3120973.1"/>
    <property type="molecule type" value="Genomic_DNA"/>
</dbReference>
<dbReference type="SMART" id="SM00825">
    <property type="entry name" value="PKS_KS"/>
    <property type="match status" value="1"/>
</dbReference>
<evidence type="ECO:0000256" key="2">
    <source>
        <dbReference type="ARBA" id="ARBA00008467"/>
    </source>
</evidence>
<comment type="pathway">
    <text evidence="1">Lipid metabolism; fatty acid biosynthesis.</text>
</comment>
<dbReference type="Gene3D" id="3.40.47.10">
    <property type="match status" value="2"/>
</dbReference>
<dbReference type="PROSITE" id="PS52004">
    <property type="entry name" value="KS3_2"/>
    <property type="match status" value="1"/>
</dbReference>
<dbReference type="SUPFAM" id="SSF53901">
    <property type="entry name" value="Thiolase-like"/>
    <property type="match status" value="2"/>
</dbReference>
<evidence type="ECO:0000256" key="4">
    <source>
        <dbReference type="RuleBase" id="RU003694"/>
    </source>
</evidence>
<dbReference type="GO" id="GO:0006633">
    <property type="term" value="P:fatty acid biosynthetic process"/>
    <property type="evidence" value="ECO:0007669"/>
    <property type="project" value="TreeGrafter"/>
</dbReference>
<evidence type="ECO:0000256" key="1">
    <source>
        <dbReference type="ARBA" id="ARBA00005194"/>
    </source>
</evidence>
<dbReference type="InterPro" id="IPR000794">
    <property type="entry name" value="Beta-ketoacyl_synthase"/>
</dbReference>
<gene>
    <name evidence="6" type="ORF">FHS03_004046</name>
</gene>
<dbReference type="Proteomes" id="UP000541535">
    <property type="component" value="Unassembled WGS sequence"/>
</dbReference>
<keyword evidence="3 4" id="KW-0808">Transferase</keyword>
<comment type="caution">
    <text evidence="6">The sequence shown here is derived from an EMBL/GenBank/DDBJ whole genome shotgun (WGS) entry which is preliminary data.</text>
</comment>
<dbReference type="NCBIfam" id="NF005490">
    <property type="entry name" value="PRK07103.1"/>
    <property type="match status" value="1"/>
</dbReference>
<keyword evidence="7" id="KW-1185">Reference proteome</keyword>
<proteinExistence type="inferred from homology"/>
<organism evidence="6 7">
    <name type="scientific">Pseudoduganella violacea</name>
    <dbReference type="NCBI Taxonomy" id="1715466"/>
    <lineage>
        <taxon>Bacteria</taxon>
        <taxon>Pseudomonadati</taxon>
        <taxon>Pseudomonadota</taxon>
        <taxon>Betaproteobacteria</taxon>
        <taxon>Burkholderiales</taxon>
        <taxon>Oxalobacteraceae</taxon>
        <taxon>Telluria group</taxon>
        <taxon>Pseudoduganella</taxon>
    </lineage>
</organism>
<evidence type="ECO:0000259" key="5">
    <source>
        <dbReference type="PROSITE" id="PS52004"/>
    </source>
</evidence>
<sequence length="407" mass="42393">MHKALISGIGVVSAIGVGRAAFADALWQGRSNFGVMRRPGRQSAESAFLGAEIAALPELRNGRGQPYRKLSLSTHAALATADEAWTDAGLAALDPQRIGLVLGGSNLQQRAALLALDPVREQPWYTPPHYAASYCDSDIAAWCAEHLGVQGPVWTAGAASASGLLAVVEAARAVVSGELDACIAVGGLSDLSHLECQAFRSLGAMGSAQYADQPQRACRPFDTARDGFIYGEACAALVVESVDSARRRGASAYMAINGWSAVSDASRQPHPSQQGEMRAVGQALAHAGWRAAEIDYVNPHGSGSPLGDETELAALRASGLGDAWINTTKSLAGHGLTAAGAVETVALALQMRAQRLHPCANLEQPIGGARWVPAQGSPARIGKALKLSMGFGGINIAMCFQHPSQFN</sequence>
<dbReference type="Pfam" id="PF02801">
    <property type="entry name" value="Ketoacyl-synt_C"/>
    <property type="match status" value="1"/>
</dbReference>
<evidence type="ECO:0000313" key="7">
    <source>
        <dbReference type="Proteomes" id="UP000541535"/>
    </source>
</evidence>